<feature type="region of interest" description="Disordered" evidence="8">
    <location>
        <begin position="1"/>
        <end position="95"/>
    </location>
</feature>
<comment type="subcellular location">
    <subcellularLocation>
        <location evidence="1">Nucleus speckle</location>
    </subcellularLocation>
    <subcellularLocation>
        <location evidence="2">Nucleus</location>
        <location evidence="2">Nucleolus</location>
    </subcellularLocation>
</comment>
<comment type="similarity">
    <text evidence="3">Belongs to the ARL6IP4 family.</text>
</comment>
<dbReference type="InterPro" id="IPR019532">
    <property type="entry name" value="Nucl_RNA-splicing_assoc_SR-25"/>
</dbReference>
<dbReference type="AlphaFoldDB" id="A0A9X6NHP7"/>
<accession>A0A9X6NHP7</accession>
<name>A0A9X6NHP7_HYPEX</name>
<keyword evidence="7" id="KW-0539">Nucleus</keyword>
<evidence type="ECO:0000313" key="10">
    <source>
        <dbReference type="Proteomes" id="UP000192578"/>
    </source>
</evidence>
<evidence type="ECO:0000256" key="4">
    <source>
        <dbReference type="ARBA" id="ARBA00017993"/>
    </source>
</evidence>
<feature type="compositionally biased region" description="Basic residues" evidence="8">
    <location>
        <begin position="51"/>
        <end position="71"/>
    </location>
</feature>
<evidence type="ECO:0000256" key="6">
    <source>
        <dbReference type="ARBA" id="ARBA00023187"/>
    </source>
</evidence>
<evidence type="ECO:0000313" key="9">
    <source>
        <dbReference type="EMBL" id="OWA53429.1"/>
    </source>
</evidence>
<dbReference type="Proteomes" id="UP000192578">
    <property type="component" value="Unassembled WGS sequence"/>
</dbReference>
<keyword evidence="10" id="KW-1185">Reference proteome</keyword>
<dbReference type="Pfam" id="PF10500">
    <property type="entry name" value="SR-25"/>
    <property type="match status" value="1"/>
</dbReference>
<proteinExistence type="inferred from homology"/>
<dbReference type="GO" id="GO:0008380">
    <property type="term" value="P:RNA splicing"/>
    <property type="evidence" value="ECO:0007669"/>
    <property type="project" value="UniProtKB-KW"/>
</dbReference>
<dbReference type="GO" id="GO:0005730">
    <property type="term" value="C:nucleolus"/>
    <property type="evidence" value="ECO:0007669"/>
    <property type="project" value="UniProtKB-SubCell"/>
</dbReference>
<evidence type="ECO:0000256" key="1">
    <source>
        <dbReference type="ARBA" id="ARBA00004324"/>
    </source>
</evidence>
<dbReference type="GO" id="GO:0016607">
    <property type="term" value="C:nuclear speck"/>
    <property type="evidence" value="ECO:0007669"/>
    <property type="project" value="UniProtKB-SubCell"/>
</dbReference>
<dbReference type="EMBL" id="MTYJ01000320">
    <property type="protein sequence ID" value="OWA53429.1"/>
    <property type="molecule type" value="Genomic_DNA"/>
</dbReference>
<evidence type="ECO:0000256" key="2">
    <source>
        <dbReference type="ARBA" id="ARBA00004604"/>
    </source>
</evidence>
<protein>
    <recommendedName>
        <fullName evidence="4">ADP-ribosylation factor-like protein 6-interacting protein 4</fullName>
    </recommendedName>
</protein>
<evidence type="ECO:0000256" key="7">
    <source>
        <dbReference type="ARBA" id="ARBA00023242"/>
    </source>
</evidence>
<evidence type="ECO:0000256" key="8">
    <source>
        <dbReference type="SAM" id="MobiDB-lite"/>
    </source>
</evidence>
<feature type="compositionally biased region" description="Basic residues" evidence="8">
    <location>
        <begin position="12"/>
        <end position="28"/>
    </location>
</feature>
<feature type="compositionally biased region" description="Polar residues" evidence="8">
    <location>
        <begin position="82"/>
        <end position="93"/>
    </location>
</feature>
<dbReference type="GO" id="GO:0006397">
    <property type="term" value="P:mRNA processing"/>
    <property type="evidence" value="ECO:0007669"/>
    <property type="project" value="UniProtKB-KW"/>
</dbReference>
<evidence type="ECO:0000256" key="5">
    <source>
        <dbReference type="ARBA" id="ARBA00022664"/>
    </source>
</evidence>
<dbReference type="OrthoDB" id="48562at2759"/>
<keyword evidence="6" id="KW-0508">mRNA splicing</keyword>
<gene>
    <name evidence="9" type="ORF">BV898_17859</name>
</gene>
<organism evidence="9 10">
    <name type="scientific">Hypsibius exemplaris</name>
    <name type="common">Freshwater tardigrade</name>
    <dbReference type="NCBI Taxonomy" id="2072580"/>
    <lineage>
        <taxon>Eukaryota</taxon>
        <taxon>Metazoa</taxon>
        <taxon>Ecdysozoa</taxon>
        <taxon>Tardigrada</taxon>
        <taxon>Eutardigrada</taxon>
        <taxon>Parachela</taxon>
        <taxon>Hypsibioidea</taxon>
        <taxon>Hypsibiidae</taxon>
        <taxon>Hypsibius</taxon>
    </lineage>
</organism>
<evidence type="ECO:0000256" key="3">
    <source>
        <dbReference type="ARBA" id="ARBA00006852"/>
    </source>
</evidence>
<keyword evidence="5" id="KW-0507">mRNA processing</keyword>
<sequence length="191" mass="21363">MSDSTSGDSVSKRRKKSKKSSKKTRRKSKHDDEKRDGSLSTDSSDSSSTERRKRKEKKAKKKAKKQKKSKKSSRDIDVESSVAPTPSDGSSSIADRLRLLAEPMCGPDLSLATMPEAVKPKGPMTKEQWEKHQTTLRKVHDPETGRTRLIRGDGEIMEEIVTRDMHIAINKSATKADGAFFETVLGLKRHK</sequence>
<comment type="caution">
    <text evidence="9">The sequence shown here is derived from an EMBL/GenBank/DDBJ whole genome shotgun (WGS) entry which is preliminary data.</text>
</comment>
<reference evidence="10" key="1">
    <citation type="submission" date="2017-01" db="EMBL/GenBank/DDBJ databases">
        <title>Comparative genomics of anhydrobiosis in the tardigrade Hypsibius dujardini.</title>
        <authorList>
            <person name="Yoshida Y."/>
            <person name="Koutsovoulos G."/>
            <person name="Laetsch D."/>
            <person name="Stevens L."/>
            <person name="Kumar S."/>
            <person name="Horikawa D."/>
            <person name="Ishino K."/>
            <person name="Komine S."/>
            <person name="Tomita M."/>
            <person name="Blaxter M."/>
            <person name="Arakawa K."/>
        </authorList>
    </citation>
    <scope>NUCLEOTIDE SEQUENCE [LARGE SCALE GENOMIC DNA]</scope>
    <source>
        <strain evidence="10">Z151</strain>
    </source>
</reference>